<dbReference type="Proteomes" id="UP000887566">
    <property type="component" value="Unplaced"/>
</dbReference>
<keyword evidence="3" id="KW-1185">Reference proteome</keyword>
<accession>A0A914UL44</accession>
<reference evidence="4" key="1">
    <citation type="submission" date="2022-11" db="UniProtKB">
        <authorList>
            <consortium name="WormBaseParasite"/>
        </authorList>
    </citation>
    <scope>IDENTIFICATION</scope>
</reference>
<feature type="chain" id="PRO_5037666275" evidence="2">
    <location>
        <begin position="24"/>
        <end position="434"/>
    </location>
</feature>
<dbReference type="WBParaSite" id="PSAMB.scaffold108size78641.g1992.t1">
    <property type="protein sequence ID" value="PSAMB.scaffold108size78641.g1992.t1"/>
    <property type="gene ID" value="PSAMB.scaffold108size78641.g1992"/>
</dbReference>
<dbReference type="AlphaFoldDB" id="A0A914UL44"/>
<organism evidence="3 4">
    <name type="scientific">Plectus sambesii</name>
    <dbReference type="NCBI Taxonomy" id="2011161"/>
    <lineage>
        <taxon>Eukaryota</taxon>
        <taxon>Metazoa</taxon>
        <taxon>Ecdysozoa</taxon>
        <taxon>Nematoda</taxon>
        <taxon>Chromadorea</taxon>
        <taxon>Plectida</taxon>
        <taxon>Plectina</taxon>
        <taxon>Plectoidea</taxon>
        <taxon>Plectidae</taxon>
        <taxon>Plectus</taxon>
    </lineage>
</organism>
<proteinExistence type="predicted"/>
<feature type="region of interest" description="Disordered" evidence="1">
    <location>
        <begin position="405"/>
        <end position="434"/>
    </location>
</feature>
<sequence>MSRAAFVRFALVFGVIFVQVVDGQQGCADQLQRCGGAAEQYEQQIRAMKAVAFRTCVSQPACQSEMVAFDECFLRTLRTVRQPSAQALTLTGTVGDVVSTSEQFRLAIDRCFLAPSSAVSTFSEFGRTSESTVDSSKAYIAAVYSADFADLLWGLKFSPASNDPNACPFSGRDLTLQRLFGNGISRTVDSADPRFNNLNTSCYLNDLELQCYRTRLENDPRYQQLVDSRDQAINTCIQSIRLQTQCRPNSNDGQMLSCLCNAKEEFELRLQKDLLECVRQSPVSQRQTASLLGARSQIFPEQFASAPLSSNDRLSQPANQQMTPGIVRNGQCLCACQNSLATPQGARPQAEAAPTLVNVQSLPWYQNNQYPSEERTPNSNANWPGQYPDYAQTYDSFYWNNPGRWSGNRNNPNQRRNEESVFNREGNLKTADSI</sequence>
<evidence type="ECO:0000256" key="1">
    <source>
        <dbReference type="SAM" id="MobiDB-lite"/>
    </source>
</evidence>
<keyword evidence="2" id="KW-0732">Signal</keyword>
<protein>
    <submittedName>
        <fullName evidence="4">Uncharacterized protein</fullName>
    </submittedName>
</protein>
<feature type="compositionally biased region" description="Polar residues" evidence="1">
    <location>
        <begin position="368"/>
        <end position="383"/>
    </location>
</feature>
<name>A0A914UL44_9BILA</name>
<evidence type="ECO:0000256" key="2">
    <source>
        <dbReference type="SAM" id="SignalP"/>
    </source>
</evidence>
<feature type="region of interest" description="Disordered" evidence="1">
    <location>
        <begin position="368"/>
        <end position="387"/>
    </location>
</feature>
<evidence type="ECO:0000313" key="4">
    <source>
        <dbReference type="WBParaSite" id="PSAMB.scaffold108size78641.g1992.t1"/>
    </source>
</evidence>
<evidence type="ECO:0000313" key="3">
    <source>
        <dbReference type="Proteomes" id="UP000887566"/>
    </source>
</evidence>
<feature type="signal peptide" evidence="2">
    <location>
        <begin position="1"/>
        <end position="23"/>
    </location>
</feature>